<evidence type="ECO:0000256" key="3">
    <source>
        <dbReference type="ARBA" id="ARBA00012594"/>
    </source>
</evidence>
<dbReference type="InterPro" id="IPR001554">
    <property type="entry name" value="Glyco_hydro_14"/>
</dbReference>
<sequence length="441" mass="49459">MRLLVLSLCLLAVALAYDVKVNIMMPLDIVTNDGRVADPYGLQQDFHILKQGGTDGIMLDVWWGIAEQYGPKQYDFSAYQEIAGYARDAGLSMQAVMSFHRCGGNVGDDCDIPLPSWVLDVARADKDLFYRDQWDGYDEEYLSWAADTRPVFQGRTALEMYSDYMYAFADQMCEYINDGTLTEVQVGPGPCGELRYPSYQTDRWSFPGIGAFQAWGQYLLADWQAYATNLGHPEWTSPPTDAGGYNTNPPSSVSFFQGGYKSEYGKAFLSWYSQRLIDHGANVLAKAQAVFGDRVDLAMKIAGIHWWYGDSTHAAELTAGYYNLYGQSGYAPIARMFGQYGARFDFTCLEMTDAQQSGSNAACMPEELVHQTMDDAAGLTPYCGENALARYDWSAYTTIEQAIQYRLYNFKAFTYLRLDDTLMQSGNLATLEAFIGDVHRM</sequence>
<dbReference type="Pfam" id="PF01373">
    <property type="entry name" value="Glyco_hydro_14"/>
    <property type="match status" value="1"/>
</dbReference>
<evidence type="ECO:0000256" key="6">
    <source>
        <dbReference type="ARBA" id="ARBA00023277"/>
    </source>
</evidence>
<evidence type="ECO:0000256" key="9">
    <source>
        <dbReference type="RuleBase" id="RU000509"/>
    </source>
</evidence>
<evidence type="ECO:0000256" key="8">
    <source>
        <dbReference type="ARBA" id="ARBA00023326"/>
    </source>
</evidence>
<keyword evidence="4 10" id="KW-0732">Signal</keyword>
<evidence type="ECO:0000256" key="4">
    <source>
        <dbReference type="ARBA" id="ARBA00022729"/>
    </source>
</evidence>
<dbReference type="GO" id="GO:0000272">
    <property type="term" value="P:polysaccharide catabolic process"/>
    <property type="evidence" value="ECO:0007669"/>
    <property type="project" value="UniProtKB-KW"/>
</dbReference>
<comment type="caution">
    <text evidence="11">The sequence shown here is derived from an EMBL/GenBank/DDBJ whole genome shotgun (WGS) entry which is preliminary data.</text>
</comment>
<gene>
    <name evidence="11" type="ORF">KIPB_008678</name>
</gene>
<dbReference type="InterPro" id="IPR017853">
    <property type="entry name" value="GH"/>
</dbReference>
<evidence type="ECO:0000313" key="12">
    <source>
        <dbReference type="Proteomes" id="UP000265618"/>
    </source>
</evidence>
<dbReference type="Gene3D" id="3.20.20.80">
    <property type="entry name" value="Glycosidases"/>
    <property type="match status" value="1"/>
</dbReference>
<dbReference type="EC" id="3.2.1.2" evidence="3 9"/>
<keyword evidence="8 9" id="KW-0624">Polysaccharide degradation</keyword>
<dbReference type="GO" id="GO:0016161">
    <property type="term" value="F:beta-amylase activity"/>
    <property type="evidence" value="ECO:0007669"/>
    <property type="project" value="UniProtKB-EC"/>
</dbReference>
<evidence type="ECO:0000313" key="11">
    <source>
        <dbReference type="EMBL" id="GIQ86765.1"/>
    </source>
</evidence>
<keyword evidence="6 9" id="KW-0119">Carbohydrate metabolism</keyword>
<dbReference type="SUPFAM" id="SSF51445">
    <property type="entry name" value="(Trans)glycosidases"/>
    <property type="match status" value="1"/>
</dbReference>
<dbReference type="PROSITE" id="PS00306">
    <property type="entry name" value="CASEIN_ALPHA_BETA"/>
    <property type="match status" value="1"/>
</dbReference>
<dbReference type="InterPro" id="IPR031305">
    <property type="entry name" value="Casein_CS"/>
</dbReference>
<evidence type="ECO:0000256" key="1">
    <source>
        <dbReference type="ARBA" id="ARBA00000546"/>
    </source>
</evidence>
<protein>
    <recommendedName>
        <fullName evidence="3 9">Beta-amylase</fullName>
        <ecNumber evidence="3 9">3.2.1.2</ecNumber>
    </recommendedName>
</protein>
<dbReference type="PANTHER" id="PTHR31352:SF1">
    <property type="entry name" value="BETA-AMYLASE 3, CHLOROPLASTIC"/>
    <property type="match status" value="1"/>
</dbReference>
<feature type="signal peptide" evidence="10">
    <location>
        <begin position="1"/>
        <end position="16"/>
    </location>
</feature>
<keyword evidence="7 9" id="KW-0326">Glycosidase</keyword>
<keyword evidence="5 9" id="KW-0378">Hydrolase</keyword>
<comment type="catalytic activity">
    <reaction evidence="1 9">
        <text>Hydrolysis of (1-&gt;4)-alpha-D-glucosidic linkages in polysaccharides so as to remove successive maltose units from the non-reducing ends of the chains.</text>
        <dbReference type="EC" id="3.2.1.2"/>
    </reaction>
</comment>
<reference evidence="11 12" key="1">
    <citation type="journal article" date="2018" name="PLoS ONE">
        <title>The draft genome of Kipferlia bialata reveals reductive genome evolution in fornicate parasites.</title>
        <authorList>
            <person name="Tanifuji G."/>
            <person name="Takabayashi S."/>
            <person name="Kume K."/>
            <person name="Takagi M."/>
            <person name="Nakayama T."/>
            <person name="Kamikawa R."/>
            <person name="Inagaki Y."/>
            <person name="Hashimoto T."/>
        </authorList>
    </citation>
    <scope>NUCLEOTIDE SEQUENCE [LARGE SCALE GENOMIC DNA]</scope>
    <source>
        <strain evidence="11">NY0173</strain>
    </source>
</reference>
<keyword evidence="12" id="KW-1185">Reference proteome</keyword>
<dbReference type="PRINTS" id="PR00750">
    <property type="entry name" value="BETAAMYLASE"/>
</dbReference>
<dbReference type="AlphaFoldDB" id="A0A9K3D206"/>
<dbReference type="OrthoDB" id="1660156at2759"/>
<evidence type="ECO:0000256" key="5">
    <source>
        <dbReference type="ARBA" id="ARBA00022801"/>
    </source>
</evidence>
<dbReference type="InterPro" id="IPR018238">
    <property type="entry name" value="Glyco_hydro_14_CS"/>
</dbReference>
<dbReference type="PANTHER" id="PTHR31352">
    <property type="entry name" value="BETA-AMYLASE 1, CHLOROPLASTIC"/>
    <property type="match status" value="1"/>
</dbReference>
<comment type="similarity">
    <text evidence="2 9">Belongs to the glycosyl hydrolase 14 family.</text>
</comment>
<dbReference type="PROSITE" id="PS00506">
    <property type="entry name" value="BETA_AMYLASE_1"/>
    <property type="match status" value="1"/>
</dbReference>
<evidence type="ECO:0000256" key="10">
    <source>
        <dbReference type="SAM" id="SignalP"/>
    </source>
</evidence>
<dbReference type="Proteomes" id="UP000265618">
    <property type="component" value="Unassembled WGS sequence"/>
</dbReference>
<name>A0A9K3D206_9EUKA</name>
<organism evidence="11 12">
    <name type="scientific">Kipferlia bialata</name>
    <dbReference type="NCBI Taxonomy" id="797122"/>
    <lineage>
        <taxon>Eukaryota</taxon>
        <taxon>Metamonada</taxon>
        <taxon>Carpediemonas-like organisms</taxon>
        <taxon>Kipferlia</taxon>
    </lineage>
</organism>
<feature type="chain" id="PRO_5039952715" description="Beta-amylase" evidence="10">
    <location>
        <begin position="17"/>
        <end position="441"/>
    </location>
</feature>
<evidence type="ECO:0000256" key="2">
    <source>
        <dbReference type="ARBA" id="ARBA00005652"/>
    </source>
</evidence>
<dbReference type="EMBL" id="BDIP01002746">
    <property type="protein sequence ID" value="GIQ86765.1"/>
    <property type="molecule type" value="Genomic_DNA"/>
</dbReference>
<proteinExistence type="inferred from homology"/>
<evidence type="ECO:0000256" key="7">
    <source>
        <dbReference type="ARBA" id="ARBA00023295"/>
    </source>
</evidence>
<accession>A0A9K3D206</accession>